<keyword evidence="3 6" id="KW-0479">Metal-binding</keyword>
<comment type="function">
    <text evidence="6">Reversible hydration of carbon dioxide.</text>
</comment>
<dbReference type="PROSITE" id="PS51144">
    <property type="entry name" value="ALPHA_CA_2"/>
    <property type="match status" value="1"/>
</dbReference>
<comment type="cofactor">
    <cofactor evidence="1 6">
        <name>Zn(2+)</name>
        <dbReference type="ChEBI" id="CHEBI:29105"/>
    </cofactor>
</comment>
<feature type="region of interest" description="Disordered" evidence="7">
    <location>
        <begin position="55"/>
        <end position="76"/>
    </location>
</feature>
<accession>A0ABP0VWG0</accession>
<evidence type="ECO:0000256" key="4">
    <source>
        <dbReference type="ARBA" id="ARBA00022833"/>
    </source>
</evidence>
<dbReference type="Proteomes" id="UP001497444">
    <property type="component" value="Chromosome 11"/>
</dbReference>
<evidence type="ECO:0000256" key="1">
    <source>
        <dbReference type="ARBA" id="ARBA00001947"/>
    </source>
</evidence>
<dbReference type="InterPro" id="IPR036398">
    <property type="entry name" value="CA_dom_sf"/>
</dbReference>
<evidence type="ECO:0000256" key="3">
    <source>
        <dbReference type="ARBA" id="ARBA00022723"/>
    </source>
</evidence>
<organism evidence="9 10">
    <name type="scientific">Sphagnum jensenii</name>
    <dbReference type="NCBI Taxonomy" id="128206"/>
    <lineage>
        <taxon>Eukaryota</taxon>
        <taxon>Viridiplantae</taxon>
        <taxon>Streptophyta</taxon>
        <taxon>Embryophyta</taxon>
        <taxon>Bryophyta</taxon>
        <taxon>Sphagnophytina</taxon>
        <taxon>Sphagnopsida</taxon>
        <taxon>Sphagnales</taxon>
        <taxon>Sphagnaceae</taxon>
        <taxon>Sphagnum</taxon>
    </lineage>
</organism>
<evidence type="ECO:0000256" key="5">
    <source>
        <dbReference type="ARBA" id="ARBA00023239"/>
    </source>
</evidence>
<evidence type="ECO:0000259" key="8">
    <source>
        <dbReference type="PROSITE" id="PS51144"/>
    </source>
</evidence>
<dbReference type="InterPro" id="IPR001148">
    <property type="entry name" value="CA_dom"/>
</dbReference>
<keyword evidence="5 6" id="KW-0456">Lyase</keyword>
<sequence>MKGVKQFLGLQDYLAQVAALAIMWAFVTEAVVVSANQAVDTITMQSEEPAAFTAISPASRGQPQATSAQGGHASLATAAAPPPQGYDYGSGPYGPDLWGELKPEWELCKTGISQSPLAITPNIMITDPTLGELDIFYTPNAVNATISNTGHAIEVDVGPEVGILKIYNVTYRPKQFHFHMPSEHQILEYRFPLELHLLHKSEDGLQTAVIAILFQHGPQNPFLAQFFSQLPVYTKYEETVNLCPIIFFGDMLRLGHTYGRYQGSLTTPPCTEKVIWTIMLWNWPTVSSHQLQGLRAVLPEEPWKFFNNWVKEPKFATQLLLCFACTCLKNKTQYVIPPHPFCMHMFKFKF</sequence>
<comment type="similarity">
    <text evidence="6">Belongs to the alpha-carbonic anhydrase family.</text>
</comment>
<evidence type="ECO:0000256" key="6">
    <source>
        <dbReference type="RuleBase" id="RU367011"/>
    </source>
</evidence>
<keyword evidence="10" id="KW-1185">Reference proteome</keyword>
<dbReference type="CDD" id="cd03124">
    <property type="entry name" value="alpha_CA_prokaryotic_like"/>
    <property type="match status" value="1"/>
</dbReference>
<keyword evidence="4 6" id="KW-0862">Zinc</keyword>
<evidence type="ECO:0000256" key="2">
    <source>
        <dbReference type="ARBA" id="ARBA00012925"/>
    </source>
</evidence>
<feature type="compositionally biased region" description="Polar residues" evidence="7">
    <location>
        <begin position="59"/>
        <end position="69"/>
    </location>
</feature>
<proteinExistence type="inferred from homology"/>
<dbReference type="Pfam" id="PF00194">
    <property type="entry name" value="Carb_anhydrase"/>
    <property type="match status" value="1"/>
</dbReference>
<evidence type="ECO:0000256" key="7">
    <source>
        <dbReference type="SAM" id="MobiDB-lite"/>
    </source>
</evidence>
<evidence type="ECO:0000313" key="10">
    <source>
        <dbReference type="Proteomes" id="UP001497444"/>
    </source>
</evidence>
<gene>
    <name evidence="9" type="ORF">CSSPJE1EN1_LOCUS4122</name>
</gene>
<feature type="domain" description="Alpha-carbonic anhydrase" evidence="8">
    <location>
        <begin position="84"/>
        <end position="323"/>
    </location>
</feature>
<dbReference type="SUPFAM" id="SSF51069">
    <property type="entry name" value="Carbonic anhydrase"/>
    <property type="match status" value="1"/>
</dbReference>
<dbReference type="EMBL" id="OZ020106">
    <property type="protein sequence ID" value="CAK9258644.1"/>
    <property type="molecule type" value="Genomic_DNA"/>
</dbReference>
<evidence type="ECO:0000313" key="9">
    <source>
        <dbReference type="EMBL" id="CAK9258644.1"/>
    </source>
</evidence>
<reference evidence="9" key="1">
    <citation type="submission" date="2024-02" db="EMBL/GenBank/DDBJ databases">
        <authorList>
            <consortium name="ELIXIR-Norway"/>
            <consortium name="Elixir Norway"/>
        </authorList>
    </citation>
    <scope>NUCLEOTIDE SEQUENCE</scope>
</reference>
<dbReference type="Gene3D" id="3.10.200.10">
    <property type="entry name" value="Alpha carbonic anhydrase"/>
    <property type="match status" value="1"/>
</dbReference>
<dbReference type="PROSITE" id="PS00162">
    <property type="entry name" value="ALPHA_CA_1"/>
    <property type="match status" value="1"/>
</dbReference>
<dbReference type="PANTHER" id="PTHR18952:SF208">
    <property type="entry name" value="CARBONIC ANHYDRASE XA-RELATED"/>
    <property type="match status" value="1"/>
</dbReference>
<dbReference type="EC" id="4.2.1.1" evidence="2 6"/>
<dbReference type="PANTHER" id="PTHR18952">
    <property type="entry name" value="CARBONIC ANHYDRASE"/>
    <property type="match status" value="1"/>
</dbReference>
<dbReference type="InterPro" id="IPR023561">
    <property type="entry name" value="Carbonic_anhydrase_a-class"/>
</dbReference>
<dbReference type="InterPro" id="IPR041891">
    <property type="entry name" value="Alpha_CA_prokaryot-like"/>
</dbReference>
<dbReference type="InterPro" id="IPR018338">
    <property type="entry name" value="Carbonic_anhydrase_a-class_CS"/>
</dbReference>
<dbReference type="SMART" id="SM01057">
    <property type="entry name" value="Carb_anhydrase"/>
    <property type="match status" value="1"/>
</dbReference>
<comment type="catalytic activity">
    <reaction evidence="6">
        <text>hydrogencarbonate + H(+) = CO2 + H2O</text>
        <dbReference type="Rhea" id="RHEA:10748"/>
        <dbReference type="ChEBI" id="CHEBI:15377"/>
        <dbReference type="ChEBI" id="CHEBI:15378"/>
        <dbReference type="ChEBI" id="CHEBI:16526"/>
        <dbReference type="ChEBI" id="CHEBI:17544"/>
        <dbReference type="EC" id="4.2.1.1"/>
    </reaction>
</comment>
<protein>
    <recommendedName>
        <fullName evidence="2 6">Carbonic anhydrase</fullName>
        <ecNumber evidence="2 6">4.2.1.1</ecNumber>
    </recommendedName>
</protein>
<name>A0ABP0VWG0_9BRYO</name>